<dbReference type="AlphaFoldDB" id="A0A934UQQ6"/>
<evidence type="ECO:0000256" key="2">
    <source>
        <dbReference type="SAM" id="Phobius"/>
    </source>
</evidence>
<evidence type="ECO:0000256" key="1">
    <source>
        <dbReference type="SAM" id="MobiDB-lite"/>
    </source>
</evidence>
<name>A0A934UQQ6_9BURK</name>
<feature type="transmembrane region" description="Helical" evidence="2">
    <location>
        <begin position="186"/>
        <end position="208"/>
    </location>
</feature>
<keyword evidence="4" id="KW-1185">Reference proteome</keyword>
<feature type="compositionally biased region" description="Gly residues" evidence="1">
    <location>
        <begin position="316"/>
        <end position="331"/>
    </location>
</feature>
<evidence type="ECO:0000313" key="3">
    <source>
        <dbReference type="EMBL" id="MBK0392919.1"/>
    </source>
</evidence>
<keyword evidence="2" id="KW-0472">Membrane</keyword>
<feature type="transmembrane region" description="Helical" evidence="2">
    <location>
        <begin position="15"/>
        <end position="42"/>
    </location>
</feature>
<feature type="region of interest" description="Disordered" evidence="1">
    <location>
        <begin position="316"/>
        <end position="370"/>
    </location>
</feature>
<feature type="compositionally biased region" description="Basic and acidic residues" evidence="1">
    <location>
        <begin position="242"/>
        <end position="255"/>
    </location>
</feature>
<sequence>MQAINDWGSAMMTSLAAALAMFLSAIPKIIGFVVILVVAWLLSSLVEKGLATLLRKVRFDELADRSGFGDFVAKMNVGTDSAGMLGLVAKWFIRLIGLVVAFDALGLPAVSDVLRDFLLWMPNLVVALVVLVIGGLAARALSNLVRGATAEAGITNSAFLAKLASVMVWAFAIVVAVNQIGIATTLVNTLFMAFVGAIALGLGLAFGLGGRETASKIVSQMYDAAQDKGPQLAHASEAAGRMARERTEDMRERAQDTMQTARTSGGSGGSYGSGQGGTGAAPGMAGGGYGGSNIGGGMGGGSAGGGSTGGGYTGGGSTGGGYTGGGGGIASGGPQYPTDGGPRTGPGTGASQDLDDLYATPSAPRGRNEG</sequence>
<protein>
    <submittedName>
        <fullName evidence="3">Small-conductance mechanosensitive ion channel</fullName>
    </submittedName>
</protein>
<dbReference type="InterPro" id="IPR008910">
    <property type="entry name" value="MSC_TM_helix"/>
</dbReference>
<gene>
    <name evidence="3" type="ORF">I8E28_09970</name>
</gene>
<accession>A0A934UQQ6</accession>
<feature type="transmembrane region" description="Helical" evidence="2">
    <location>
        <begin position="117"/>
        <end position="138"/>
    </location>
</feature>
<feature type="region of interest" description="Disordered" evidence="1">
    <location>
        <begin position="228"/>
        <end position="278"/>
    </location>
</feature>
<reference evidence="3" key="1">
    <citation type="submission" date="2020-12" db="EMBL/GenBank/DDBJ databases">
        <title>Ramlibacter sp. nov., isolated from a freshwater alga, Cryptomonas.</title>
        <authorList>
            <person name="Kim H.M."/>
            <person name="Jeon C.O."/>
        </authorList>
    </citation>
    <scope>NUCLEOTIDE SEQUENCE</scope>
    <source>
        <strain evidence="3">CrO1</strain>
    </source>
</reference>
<dbReference type="Gene3D" id="1.10.287.1260">
    <property type="match status" value="2"/>
</dbReference>
<evidence type="ECO:0000313" key="4">
    <source>
        <dbReference type="Proteomes" id="UP000617041"/>
    </source>
</evidence>
<dbReference type="Proteomes" id="UP000617041">
    <property type="component" value="Unassembled WGS sequence"/>
</dbReference>
<feature type="compositionally biased region" description="Low complexity" evidence="1">
    <location>
        <begin position="332"/>
        <end position="341"/>
    </location>
</feature>
<dbReference type="Pfam" id="PF05552">
    <property type="entry name" value="MS_channel_1st_1"/>
    <property type="match status" value="2"/>
</dbReference>
<proteinExistence type="predicted"/>
<keyword evidence="2" id="KW-1133">Transmembrane helix</keyword>
<organism evidence="3 4">
    <name type="scientific">Ramlibacter algicola</name>
    <dbReference type="NCBI Taxonomy" id="2795217"/>
    <lineage>
        <taxon>Bacteria</taxon>
        <taxon>Pseudomonadati</taxon>
        <taxon>Pseudomonadota</taxon>
        <taxon>Betaproteobacteria</taxon>
        <taxon>Burkholderiales</taxon>
        <taxon>Comamonadaceae</taxon>
        <taxon>Ramlibacter</taxon>
    </lineage>
</organism>
<dbReference type="RefSeq" id="WP_200787833.1">
    <property type="nucleotide sequence ID" value="NZ_JAEDAO010000001.1"/>
</dbReference>
<feature type="transmembrane region" description="Helical" evidence="2">
    <location>
        <begin position="159"/>
        <end position="180"/>
    </location>
</feature>
<dbReference type="EMBL" id="JAEDAO010000001">
    <property type="protein sequence ID" value="MBK0392919.1"/>
    <property type="molecule type" value="Genomic_DNA"/>
</dbReference>
<comment type="caution">
    <text evidence="3">The sequence shown here is derived from an EMBL/GenBank/DDBJ whole genome shotgun (WGS) entry which is preliminary data.</text>
</comment>
<feature type="transmembrane region" description="Helical" evidence="2">
    <location>
        <begin position="91"/>
        <end position="111"/>
    </location>
</feature>
<feature type="compositionally biased region" description="Gly residues" evidence="1">
    <location>
        <begin position="265"/>
        <end position="278"/>
    </location>
</feature>
<keyword evidence="2" id="KW-0812">Transmembrane</keyword>